<dbReference type="EMBL" id="CP146022">
    <property type="protein sequence ID" value="WWQ67417.1"/>
    <property type="molecule type" value="Genomic_DNA"/>
</dbReference>
<sequence length="170" mass="17180">MESPNTPYGRSGTPYSPPPPRAPEYPPEPPAEPRVDAGRLWAGGVMTAVVAALTAVVALLLVRGVLGIPVFAPEGDGVMGDATTGTLAVGSAVAALAATGLLHLLIVATPRPERFFSWIVGLATAILVLLPFTTGASLAAKFGTAAVYLLIGVAIGSLLSSVARSAVRRG</sequence>
<organism evidence="1 2">
    <name type="scientific">Streptomyces citrinus</name>
    <dbReference type="NCBI Taxonomy" id="3118173"/>
    <lineage>
        <taxon>Bacteria</taxon>
        <taxon>Bacillati</taxon>
        <taxon>Actinomycetota</taxon>
        <taxon>Actinomycetes</taxon>
        <taxon>Kitasatosporales</taxon>
        <taxon>Streptomycetaceae</taxon>
        <taxon>Streptomyces</taxon>
    </lineage>
</organism>
<evidence type="ECO:0000313" key="1">
    <source>
        <dbReference type="EMBL" id="WWQ67417.1"/>
    </source>
</evidence>
<keyword evidence="2" id="KW-1185">Reference proteome</keyword>
<name>A0ACD5AJR6_9ACTN</name>
<protein>
    <submittedName>
        <fullName evidence="1">DUF6069 family protein</fullName>
    </submittedName>
</protein>
<gene>
    <name evidence="1" type="ORF">V2W30_31530</name>
</gene>
<accession>A0ACD5AJR6</accession>
<proteinExistence type="predicted"/>
<dbReference type="Proteomes" id="UP001432251">
    <property type="component" value="Chromosome"/>
</dbReference>
<evidence type="ECO:0000313" key="2">
    <source>
        <dbReference type="Proteomes" id="UP001432251"/>
    </source>
</evidence>
<reference evidence="1" key="1">
    <citation type="journal article" date="2025" name="Int. J. Syst. Evol. Microbiol.">
        <title>Streptomyces citrinus sp. nov., with yellow diffusible pigment.</title>
        <authorList>
            <person name="He Y."/>
            <person name="Yang E."/>
            <person name="Xu J."/>
            <person name="Sun Y."/>
            <person name="Sun L."/>
        </authorList>
    </citation>
    <scope>NUCLEOTIDE SEQUENCE</scope>
    <source>
        <strain evidence="1">Q6</strain>
    </source>
</reference>